<evidence type="ECO:0008006" key="10">
    <source>
        <dbReference type="Google" id="ProtNLM"/>
    </source>
</evidence>
<comment type="caution">
    <text evidence="9">The sequence shown here is derived from an EMBL/GenBank/DDBJ whole genome shotgun (WGS) entry which is preliminary data.</text>
</comment>
<evidence type="ECO:0000259" key="8">
    <source>
        <dbReference type="Pfam" id="PF17042"/>
    </source>
</evidence>
<evidence type="ECO:0000259" key="7">
    <source>
        <dbReference type="Pfam" id="PF07005"/>
    </source>
</evidence>
<feature type="domain" description="Four-carbon acid sugar kinase N-terminal" evidence="7">
    <location>
        <begin position="6"/>
        <end position="130"/>
    </location>
</feature>
<protein>
    <recommendedName>
        <fullName evidence="10">Four-carbon acid sugar kinase family protein</fullName>
    </recommendedName>
</protein>
<reference evidence="9" key="1">
    <citation type="submission" date="2016-03" db="EMBL/GenBank/DDBJ databases">
        <title>Microsymbionts genomes from the relict species Vavilovia formosa.</title>
        <authorList>
            <person name="Chirak E."/>
            <person name="Kimeklis A."/>
            <person name="Kopat V."/>
            <person name="Andronov E."/>
        </authorList>
    </citation>
    <scope>NUCLEOTIDE SEQUENCE [LARGE SCALE GENOMIC DNA]</scope>
    <source>
        <strain evidence="9">Vaf12</strain>
    </source>
</reference>
<comment type="similarity">
    <text evidence="1">Belongs to the four-carbon acid sugar kinase family.</text>
</comment>
<keyword evidence="2" id="KW-0808">Transferase</keyword>
<dbReference type="Gene3D" id="3.40.980.20">
    <property type="entry name" value="Four-carbon acid sugar kinase, nucleotide binding domain"/>
    <property type="match status" value="1"/>
</dbReference>
<proteinExistence type="inferred from homology"/>
<sequence>MTLKAAIIADDLTGALDTGTPFVEAGLSVSVAVDVEAAEDAIATGCDVVVINTASRALGECEAAERVRLATEALCGVKPAVVMKKIDSRLKGNVAAESLALADALGLETILVAPAVPDQERVTYRGCVVGRGVDEPLPIADLFKGRAGSVTVADAEDDSDLDQIVADQDWRLALAVGARGLGAALARQLGETGRQAVPEFAATRRTLFAFGSRDPITATQMDQLEASGVLRMVVDAPIGQVEVGEGMALPALLRCTGDMAADAAQVARRFAAGVRSVIDDTKPDMLMIGGGDTALAVFQVLGVRVLAPQGEIEAGVPWFDVTAADGRHFRCAVKSGGFGKPDSLLRLVLWNRAA</sequence>
<dbReference type="InterPro" id="IPR042213">
    <property type="entry name" value="NBD_C_sf"/>
</dbReference>
<evidence type="ECO:0000256" key="3">
    <source>
        <dbReference type="ARBA" id="ARBA00022741"/>
    </source>
</evidence>
<dbReference type="RefSeq" id="WP_062941779.1">
    <property type="nucleotide sequence ID" value="NZ_CP171849.1"/>
</dbReference>
<dbReference type="Pfam" id="PF17042">
    <property type="entry name" value="NBD_C"/>
    <property type="match status" value="1"/>
</dbReference>
<dbReference type="GO" id="GO:0005524">
    <property type="term" value="F:ATP binding"/>
    <property type="evidence" value="ECO:0007669"/>
    <property type="project" value="UniProtKB-KW"/>
</dbReference>
<keyword evidence="3" id="KW-0547">Nucleotide-binding</keyword>
<dbReference type="InterPro" id="IPR037051">
    <property type="entry name" value="4-carb_acid_sugar_kinase_N_sf"/>
</dbReference>
<dbReference type="EMBL" id="LVYU01000084">
    <property type="protein sequence ID" value="KZB00805.1"/>
    <property type="molecule type" value="Genomic_DNA"/>
</dbReference>
<accession>A0A154IJL5</accession>
<evidence type="ECO:0000256" key="2">
    <source>
        <dbReference type="ARBA" id="ARBA00022679"/>
    </source>
</evidence>
<dbReference type="GO" id="GO:0016301">
    <property type="term" value="F:kinase activity"/>
    <property type="evidence" value="ECO:0007669"/>
    <property type="project" value="UniProtKB-KW"/>
</dbReference>
<name>A0A154IJL5_RHILE</name>
<dbReference type="AlphaFoldDB" id="A0A154IJL5"/>
<feature type="domain" description="Four-carbon acid sugar kinase nucleotide binding" evidence="8">
    <location>
        <begin position="261"/>
        <end position="344"/>
    </location>
</feature>
<organism evidence="9">
    <name type="scientific">Rhizobium leguminosarum</name>
    <dbReference type="NCBI Taxonomy" id="384"/>
    <lineage>
        <taxon>Bacteria</taxon>
        <taxon>Pseudomonadati</taxon>
        <taxon>Pseudomonadota</taxon>
        <taxon>Alphaproteobacteria</taxon>
        <taxon>Hyphomicrobiales</taxon>
        <taxon>Rhizobiaceae</taxon>
        <taxon>Rhizobium/Agrobacterium group</taxon>
        <taxon>Rhizobium</taxon>
    </lineage>
</organism>
<dbReference type="SUPFAM" id="SSF142764">
    <property type="entry name" value="YgbK-like"/>
    <property type="match status" value="1"/>
</dbReference>
<dbReference type="Pfam" id="PF07005">
    <property type="entry name" value="SBD_N"/>
    <property type="match status" value="1"/>
</dbReference>
<evidence type="ECO:0000256" key="6">
    <source>
        <dbReference type="ARBA" id="ARBA00023277"/>
    </source>
</evidence>
<dbReference type="InterPro" id="IPR010737">
    <property type="entry name" value="4-carb_acid_sugar_kinase_N"/>
</dbReference>
<keyword evidence="6" id="KW-0119">Carbohydrate metabolism</keyword>
<evidence type="ECO:0000313" key="9">
    <source>
        <dbReference type="EMBL" id="KZB00805.1"/>
    </source>
</evidence>
<evidence type="ECO:0000256" key="5">
    <source>
        <dbReference type="ARBA" id="ARBA00022840"/>
    </source>
</evidence>
<evidence type="ECO:0000256" key="1">
    <source>
        <dbReference type="ARBA" id="ARBA00005715"/>
    </source>
</evidence>
<keyword evidence="4" id="KW-0418">Kinase</keyword>
<gene>
    <name evidence="9" type="ORF">A4A59_15995</name>
</gene>
<dbReference type="InterPro" id="IPR031475">
    <property type="entry name" value="NBD_C"/>
</dbReference>
<evidence type="ECO:0000256" key="4">
    <source>
        <dbReference type="ARBA" id="ARBA00022777"/>
    </source>
</evidence>
<dbReference type="Gene3D" id="3.40.50.10840">
    <property type="entry name" value="Putative sugar-binding, N-terminal domain"/>
    <property type="match status" value="1"/>
</dbReference>
<keyword evidence="5" id="KW-0067">ATP-binding</keyword>